<proteinExistence type="predicted"/>
<name>A0ABQ4TBQ8_METOR</name>
<evidence type="ECO:0000313" key="3">
    <source>
        <dbReference type="EMBL" id="GJE29115.1"/>
    </source>
</evidence>
<feature type="region of interest" description="Disordered" evidence="1">
    <location>
        <begin position="158"/>
        <end position="217"/>
    </location>
</feature>
<accession>A0ABQ4TBQ8</accession>
<protein>
    <recommendedName>
        <fullName evidence="2">SHOCT domain-containing protein</fullName>
    </recommendedName>
</protein>
<organism evidence="3 4">
    <name type="scientific">Methylobacterium organophilum</name>
    <dbReference type="NCBI Taxonomy" id="410"/>
    <lineage>
        <taxon>Bacteria</taxon>
        <taxon>Pseudomonadati</taxon>
        <taxon>Pseudomonadota</taxon>
        <taxon>Alphaproteobacteria</taxon>
        <taxon>Hyphomicrobiales</taxon>
        <taxon>Methylobacteriaceae</taxon>
        <taxon>Methylobacterium</taxon>
    </lineage>
</organism>
<evidence type="ECO:0000259" key="2">
    <source>
        <dbReference type="Pfam" id="PF09851"/>
    </source>
</evidence>
<reference evidence="3" key="2">
    <citation type="submission" date="2021-08" db="EMBL/GenBank/DDBJ databases">
        <authorList>
            <person name="Tani A."/>
            <person name="Ola A."/>
            <person name="Ogura Y."/>
            <person name="Katsura K."/>
            <person name="Hayashi T."/>
        </authorList>
    </citation>
    <scope>NUCLEOTIDE SEQUENCE</scope>
    <source>
        <strain evidence="3">NBRC 15689</strain>
    </source>
</reference>
<sequence>MFEDPSERPAGLTALAERHGVSLDAVRHLLRALEAGQGQMAQFDHPDLGGFGQWSAGGMIMVGRMNDHALKARVAALCADLAASLPALAWDRGARPSGGSTHWWPEELGLPASAGAQNTTRYAYFPGRRRLAVERDGQVSLYDTGPYVITGVSQAQSGSASFQFSGPDGPVRLEDLTPVDLTPAPPRPETAPGPKAAPAGPVAPSATTPAPSSAPAAAPASATEILAILEKLADLHGRGVLTEAEFAAKKAELLARL</sequence>
<comment type="caution">
    <text evidence="3">The sequence shown here is derived from an EMBL/GenBank/DDBJ whole genome shotgun (WGS) entry which is preliminary data.</text>
</comment>
<feature type="domain" description="SHOCT" evidence="2">
    <location>
        <begin position="229"/>
        <end position="254"/>
    </location>
</feature>
<gene>
    <name evidence="3" type="ORF">LKMONMHP_3992</name>
</gene>
<dbReference type="RefSeq" id="WP_238313301.1">
    <property type="nucleotide sequence ID" value="NZ_BPQV01000013.1"/>
</dbReference>
<reference evidence="3" key="1">
    <citation type="journal article" date="2021" name="Front. Microbiol.">
        <title>Comprehensive Comparative Genomics and Phenotyping of Methylobacterium Species.</title>
        <authorList>
            <person name="Alessa O."/>
            <person name="Ogura Y."/>
            <person name="Fujitani Y."/>
            <person name="Takami H."/>
            <person name="Hayashi T."/>
            <person name="Sahin N."/>
            <person name="Tani A."/>
        </authorList>
    </citation>
    <scope>NUCLEOTIDE SEQUENCE</scope>
    <source>
        <strain evidence="3">NBRC 15689</strain>
    </source>
</reference>
<dbReference type="Pfam" id="PF09851">
    <property type="entry name" value="SHOCT"/>
    <property type="match status" value="1"/>
</dbReference>
<dbReference type="InterPro" id="IPR018649">
    <property type="entry name" value="SHOCT"/>
</dbReference>
<keyword evidence="4" id="KW-1185">Reference proteome</keyword>
<evidence type="ECO:0000313" key="4">
    <source>
        <dbReference type="Proteomes" id="UP001055156"/>
    </source>
</evidence>
<dbReference type="EMBL" id="BPQV01000013">
    <property type="protein sequence ID" value="GJE29115.1"/>
    <property type="molecule type" value="Genomic_DNA"/>
</dbReference>
<evidence type="ECO:0000256" key="1">
    <source>
        <dbReference type="SAM" id="MobiDB-lite"/>
    </source>
</evidence>
<dbReference type="Proteomes" id="UP001055156">
    <property type="component" value="Unassembled WGS sequence"/>
</dbReference>
<feature type="compositionally biased region" description="Low complexity" evidence="1">
    <location>
        <begin position="192"/>
        <end position="217"/>
    </location>
</feature>